<gene>
    <name evidence="1" type="ORF">V8G54_010160</name>
</gene>
<organism evidence="1 2">
    <name type="scientific">Vigna mungo</name>
    <name type="common">Black gram</name>
    <name type="synonym">Phaseolus mungo</name>
    <dbReference type="NCBI Taxonomy" id="3915"/>
    <lineage>
        <taxon>Eukaryota</taxon>
        <taxon>Viridiplantae</taxon>
        <taxon>Streptophyta</taxon>
        <taxon>Embryophyta</taxon>
        <taxon>Tracheophyta</taxon>
        <taxon>Spermatophyta</taxon>
        <taxon>Magnoliopsida</taxon>
        <taxon>eudicotyledons</taxon>
        <taxon>Gunneridae</taxon>
        <taxon>Pentapetalae</taxon>
        <taxon>rosids</taxon>
        <taxon>fabids</taxon>
        <taxon>Fabales</taxon>
        <taxon>Fabaceae</taxon>
        <taxon>Papilionoideae</taxon>
        <taxon>50 kb inversion clade</taxon>
        <taxon>NPAAA clade</taxon>
        <taxon>indigoferoid/millettioid clade</taxon>
        <taxon>Phaseoleae</taxon>
        <taxon>Vigna</taxon>
    </lineage>
</organism>
<sequence length="105" mass="11187">MVGHGIKIPFALLVLEGKRSLGHILSITGETSHRRSSAKTLSSSSFTAGGSAIQDIGSSLLFFLCVRGRIPLDSKTTPATAWASPTIMSQKPGCHWLQRQSPPLT</sequence>
<accession>A0AAQ3S5I8</accession>
<name>A0AAQ3S5I8_VIGMU</name>
<keyword evidence="2" id="KW-1185">Reference proteome</keyword>
<dbReference type="AlphaFoldDB" id="A0AAQ3S5I8"/>
<protein>
    <submittedName>
        <fullName evidence="1">Uncharacterized protein</fullName>
    </submittedName>
</protein>
<dbReference type="Proteomes" id="UP001374535">
    <property type="component" value="Chromosome 3"/>
</dbReference>
<evidence type="ECO:0000313" key="1">
    <source>
        <dbReference type="EMBL" id="WVZ17178.1"/>
    </source>
</evidence>
<reference evidence="1 2" key="1">
    <citation type="journal article" date="2023" name="Life. Sci Alliance">
        <title>Evolutionary insights into 3D genome organization and epigenetic landscape of Vigna mungo.</title>
        <authorList>
            <person name="Junaid A."/>
            <person name="Singh B."/>
            <person name="Bhatia S."/>
        </authorList>
    </citation>
    <scope>NUCLEOTIDE SEQUENCE [LARGE SCALE GENOMIC DNA]</scope>
    <source>
        <strain evidence="1">Urdbean</strain>
    </source>
</reference>
<proteinExistence type="predicted"/>
<dbReference type="EMBL" id="CP144698">
    <property type="protein sequence ID" value="WVZ17178.1"/>
    <property type="molecule type" value="Genomic_DNA"/>
</dbReference>
<evidence type="ECO:0000313" key="2">
    <source>
        <dbReference type="Proteomes" id="UP001374535"/>
    </source>
</evidence>